<gene>
    <name evidence="2" type="ORF">DF286_06240</name>
</gene>
<evidence type="ECO:0000313" key="2">
    <source>
        <dbReference type="EMBL" id="PWG03876.1"/>
    </source>
</evidence>
<dbReference type="OrthoDB" id="95460at2"/>
<dbReference type="EMBL" id="QFFF01000001">
    <property type="protein sequence ID" value="PWG03876.1"/>
    <property type="molecule type" value="Genomic_DNA"/>
</dbReference>
<dbReference type="Gene3D" id="3.40.930.10">
    <property type="entry name" value="Mannitol-specific EII, Chain A"/>
    <property type="match status" value="1"/>
</dbReference>
<organism evidence="2 3">
    <name type="scientific">Allosphingosinicella humi</name>
    <dbReference type="NCBI Taxonomy" id="2068657"/>
    <lineage>
        <taxon>Bacteria</taxon>
        <taxon>Pseudomonadati</taxon>
        <taxon>Pseudomonadota</taxon>
        <taxon>Alphaproteobacteria</taxon>
        <taxon>Sphingomonadales</taxon>
        <taxon>Sphingomonadaceae</taxon>
        <taxon>Allosphingosinicella</taxon>
    </lineage>
</organism>
<dbReference type="PANTHER" id="PTHR47738">
    <property type="entry name" value="PTS SYSTEM FRUCTOSE-LIKE EIIA COMPONENT-RELATED"/>
    <property type="match status" value="1"/>
</dbReference>
<dbReference type="InterPro" id="IPR002178">
    <property type="entry name" value="PTS_EIIA_type-2_dom"/>
</dbReference>
<dbReference type="AlphaFoldDB" id="A0A2U2J6B0"/>
<accession>A0A2U2J6B0</accession>
<dbReference type="CDD" id="cd00211">
    <property type="entry name" value="PTS_IIA_fru"/>
    <property type="match status" value="1"/>
</dbReference>
<feature type="domain" description="PTS EIIA type-2" evidence="1">
    <location>
        <begin position="6"/>
        <end position="149"/>
    </location>
</feature>
<reference evidence="2 3" key="1">
    <citation type="submission" date="2018-05" db="EMBL/GenBank/DDBJ databases">
        <title>Genome of Sphingosinicella humi QZX222.</title>
        <authorList>
            <person name="Qiao Z."/>
            <person name="Wang G."/>
        </authorList>
    </citation>
    <scope>NUCLEOTIDE SEQUENCE [LARGE SCALE GENOMIC DNA]</scope>
    <source>
        <strain evidence="2 3">QZX222</strain>
    </source>
</reference>
<evidence type="ECO:0000313" key="3">
    <source>
        <dbReference type="Proteomes" id="UP000245916"/>
    </source>
</evidence>
<dbReference type="SUPFAM" id="SSF55804">
    <property type="entry name" value="Phoshotransferase/anion transport protein"/>
    <property type="match status" value="1"/>
</dbReference>
<comment type="caution">
    <text evidence="2">The sequence shown here is derived from an EMBL/GenBank/DDBJ whole genome shotgun (WGS) entry which is preliminary data.</text>
</comment>
<protein>
    <submittedName>
        <fullName evidence="2">PTS lactose transporter subunit IIC</fullName>
    </submittedName>
</protein>
<dbReference type="InterPro" id="IPR016152">
    <property type="entry name" value="PTrfase/Anion_transptr"/>
</dbReference>
<dbReference type="PANTHER" id="PTHR47738:SF1">
    <property type="entry name" value="NITROGEN REGULATORY PROTEIN"/>
    <property type="match status" value="1"/>
</dbReference>
<proteinExistence type="predicted"/>
<dbReference type="Proteomes" id="UP000245916">
    <property type="component" value="Unassembled WGS sequence"/>
</dbReference>
<dbReference type="RefSeq" id="WP_109272050.1">
    <property type="nucleotide sequence ID" value="NZ_QFFF01000001.1"/>
</dbReference>
<sequence length="155" mass="16360">MNDLSQFLAADSVDAAMTVSNKKGLFQQLGAAAARQTGLPTKTIVAALNDRERLGSTGFGGGTAIPHSKIEGLDRMFGYFARLSTPIEFQAVDELPVDLVFLLLSPVDAGADHLKALASVSRTLRDRTTAAKLRGARSRDALFALLAGAETRDAA</sequence>
<dbReference type="InterPro" id="IPR051541">
    <property type="entry name" value="PTS_SugarTrans_NitroReg"/>
</dbReference>
<evidence type="ECO:0000259" key="1">
    <source>
        <dbReference type="PROSITE" id="PS51094"/>
    </source>
</evidence>
<dbReference type="Pfam" id="PF00359">
    <property type="entry name" value="PTS_EIIA_2"/>
    <property type="match status" value="1"/>
</dbReference>
<dbReference type="PROSITE" id="PS51094">
    <property type="entry name" value="PTS_EIIA_TYPE_2"/>
    <property type="match status" value="1"/>
</dbReference>
<name>A0A2U2J6B0_9SPHN</name>
<keyword evidence="3" id="KW-1185">Reference proteome</keyword>
<dbReference type="GO" id="GO:0030295">
    <property type="term" value="F:protein kinase activator activity"/>
    <property type="evidence" value="ECO:0007669"/>
    <property type="project" value="TreeGrafter"/>
</dbReference>